<dbReference type="Proteomes" id="UP000196573">
    <property type="component" value="Unassembled WGS sequence"/>
</dbReference>
<evidence type="ECO:0000313" key="7">
    <source>
        <dbReference type="EMBL" id="SMA43673.1"/>
    </source>
</evidence>
<feature type="transmembrane region" description="Helical" evidence="5">
    <location>
        <begin position="166"/>
        <end position="191"/>
    </location>
</feature>
<accession>A0A1X7AII4</accession>
<evidence type="ECO:0000256" key="1">
    <source>
        <dbReference type="ARBA" id="ARBA00004141"/>
    </source>
</evidence>
<evidence type="ECO:0000313" key="8">
    <source>
        <dbReference type="Proteomes" id="UP000196573"/>
    </source>
</evidence>
<evidence type="ECO:0000256" key="2">
    <source>
        <dbReference type="ARBA" id="ARBA00022692"/>
    </source>
</evidence>
<feature type="transmembrane region" description="Helical" evidence="5">
    <location>
        <begin position="105"/>
        <end position="126"/>
    </location>
</feature>
<feature type="domain" description="Yip1" evidence="6">
    <location>
        <begin position="7"/>
        <end position="182"/>
    </location>
</feature>
<dbReference type="GO" id="GO:0016020">
    <property type="term" value="C:membrane"/>
    <property type="evidence" value="ECO:0007669"/>
    <property type="project" value="UniProtKB-SubCell"/>
</dbReference>
<feature type="transmembrane region" description="Helical" evidence="5">
    <location>
        <begin position="27"/>
        <end position="50"/>
    </location>
</feature>
<dbReference type="OrthoDB" id="9808452at2"/>
<evidence type="ECO:0000256" key="3">
    <source>
        <dbReference type="ARBA" id="ARBA00022989"/>
    </source>
</evidence>
<sequence length="200" mass="21540">MSLTHAWGLFTHPNQEWRSIREEQPSVLNFILSYLLLMAAIPAICGYLGTSMTGWQLPGGSETVYLTQQSAAIMSVLAYFATVAAIISIAAFVHWMAKTFDTNPTFAQCLAFTAYTATPLLIGGIAGLVPSLWLATIVGTAMICWSAYLLYTGIPVFMDIPFEKGLVFASSVLCVALVVLVSTMAVTVTLWNLGAGPVYL</sequence>
<organism evidence="7 8">
    <name type="scientific">Parendozoicomonas haliclonae</name>
    <dbReference type="NCBI Taxonomy" id="1960125"/>
    <lineage>
        <taxon>Bacteria</taxon>
        <taxon>Pseudomonadati</taxon>
        <taxon>Pseudomonadota</taxon>
        <taxon>Gammaproteobacteria</taxon>
        <taxon>Oceanospirillales</taxon>
        <taxon>Endozoicomonadaceae</taxon>
        <taxon>Parendozoicomonas</taxon>
    </lineage>
</organism>
<dbReference type="Pfam" id="PF04893">
    <property type="entry name" value="Yip1"/>
    <property type="match status" value="1"/>
</dbReference>
<keyword evidence="8" id="KW-1185">Reference proteome</keyword>
<dbReference type="AlphaFoldDB" id="A0A1X7AII4"/>
<dbReference type="EMBL" id="FWPT01000003">
    <property type="protein sequence ID" value="SMA43673.1"/>
    <property type="molecule type" value="Genomic_DNA"/>
</dbReference>
<gene>
    <name evidence="7" type="primary">yohC_2</name>
    <name evidence="7" type="ORF">EHSB41UT_01643</name>
</gene>
<name>A0A1X7AII4_9GAMM</name>
<feature type="transmembrane region" description="Helical" evidence="5">
    <location>
        <begin position="132"/>
        <end position="154"/>
    </location>
</feature>
<proteinExistence type="predicted"/>
<evidence type="ECO:0000259" key="6">
    <source>
        <dbReference type="Pfam" id="PF04893"/>
    </source>
</evidence>
<dbReference type="RefSeq" id="WP_087108700.1">
    <property type="nucleotide sequence ID" value="NZ_CBCSCN010000008.1"/>
</dbReference>
<evidence type="ECO:0000256" key="5">
    <source>
        <dbReference type="SAM" id="Phobius"/>
    </source>
</evidence>
<feature type="transmembrane region" description="Helical" evidence="5">
    <location>
        <begin position="70"/>
        <end position="93"/>
    </location>
</feature>
<comment type="subcellular location">
    <subcellularLocation>
        <location evidence="1">Membrane</location>
        <topology evidence="1">Multi-pass membrane protein</topology>
    </subcellularLocation>
</comment>
<evidence type="ECO:0000256" key="4">
    <source>
        <dbReference type="ARBA" id="ARBA00023136"/>
    </source>
</evidence>
<reference evidence="7 8" key="1">
    <citation type="submission" date="2017-03" db="EMBL/GenBank/DDBJ databases">
        <authorList>
            <person name="Afonso C.L."/>
            <person name="Miller P.J."/>
            <person name="Scott M.A."/>
            <person name="Spackman E."/>
            <person name="Goraichik I."/>
            <person name="Dimitrov K.M."/>
            <person name="Suarez D.L."/>
            <person name="Swayne D.E."/>
        </authorList>
    </citation>
    <scope>NUCLEOTIDE SEQUENCE [LARGE SCALE GENOMIC DNA]</scope>
    <source>
        <strain evidence="7">SB41UT1</strain>
    </source>
</reference>
<protein>
    <submittedName>
        <fullName evidence="7">Inner membrane protein YohC</fullName>
    </submittedName>
</protein>
<keyword evidence="3 5" id="KW-1133">Transmembrane helix</keyword>
<keyword evidence="4 5" id="KW-0472">Membrane</keyword>
<dbReference type="InterPro" id="IPR006977">
    <property type="entry name" value="Yip1_dom"/>
</dbReference>
<keyword evidence="2 5" id="KW-0812">Transmembrane</keyword>